<evidence type="ECO:0000313" key="1">
    <source>
        <dbReference type="EMBL" id="ATZ34302.1"/>
    </source>
</evidence>
<dbReference type="EMBL" id="CP024978">
    <property type="protein sequence ID" value="ATZ34302.1"/>
    <property type="molecule type" value="Genomic_DNA"/>
</dbReference>
<protein>
    <submittedName>
        <fullName evidence="1">Uncharacterized protein</fullName>
    </submittedName>
</protein>
<gene>
    <name evidence="1" type="ORF">CV83915_04026</name>
</gene>
<sequence>MVLCALINPVVNLKRTTYGMPSGLRGVLHCPFNFQPYSRYARWQARQYALHSA</sequence>
<evidence type="ECO:0000313" key="2">
    <source>
        <dbReference type="Proteomes" id="UP000236551"/>
    </source>
</evidence>
<proteinExistence type="predicted"/>
<accession>A0A1D7PIE4</accession>
<dbReference type="Proteomes" id="UP000236551">
    <property type="component" value="Chromosome"/>
</dbReference>
<organism evidence="1 2">
    <name type="scientific">Escherichia coli</name>
    <dbReference type="NCBI Taxonomy" id="562"/>
    <lineage>
        <taxon>Bacteria</taxon>
        <taxon>Pseudomonadati</taxon>
        <taxon>Pseudomonadota</taxon>
        <taxon>Gammaproteobacteria</taxon>
        <taxon>Enterobacterales</taxon>
        <taxon>Enterobacteriaceae</taxon>
        <taxon>Escherichia</taxon>
    </lineage>
</organism>
<name>A0A1D7PIE4_ECOLX</name>
<reference evidence="1 2" key="1">
    <citation type="submission" date="2017-11" db="EMBL/GenBank/DDBJ databases">
        <title>Escherichia coli CV839-15 Genome sequencing and assembly.</title>
        <authorList>
            <person name="Li Z."/>
            <person name="Song N."/>
            <person name="Li W."/>
            <person name="Philip H.R."/>
            <person name="Bu Z."/>
            <person name="Siguo L."/>
        </authorList>
    </citation>
    <scope>NUCLEOTIDE SEQUENCE [LARGE SCALE GENOMIC DNA]</scope>
    <source>
        <strain evidence="1 2">CV839-15</strain>
    </source>
</reference>
<dbReference type="AlphaFoldDB" id="A0A1D7PIE4"/>